<feature type="region of interest" description="Disordered" evidence="1">
    <location>
        <begin position="263"/>
        <end position="362"/>
    </location>
</feature>
<dbReference type="Proteomes" id="UP001521222">
    <property type="component" value="Unassembled WGS sequence"/>
</dbReference>
<feature type="compositionally biased region" description="Polar residues" evidence="1">
    <location>
        <begin position="263"/>
        <end position="288"/>
    </location>
</feature>
<name>A0ABR3RFX7_9PLEO</name>
<evidence type="ECO:0000256" key="2">
    <source>
        <dbReference type="SAM" id="Phobius"/>
    </source>
</evidence>
<dbReference type="EMBL" id="JAKIXB020000012">
    <property type="protein sequence ID" value="KAL1603353.1"/>
    <property type="molecule type" value="Genomic_DNA"/>
</dbReference>
<feature type="transmembrane region" description="Helical" evidence="2">
    <location>
        <begin position="70"/>
        <end position="88"/>
    </location>
</feature>
<keyword evidence="2" id="KW-0472">Membrane</keyword>
<evidence type="ECO:0000313" key="3">
    <source>
        <dbReference type="EMBL" id="KAL1603353.1"/>
    </source>
</evidence>
<reference evidence="3 4" key="1">
    <citation type="submission" date="2024-02" db="EMBL/GenBank/DDBJ databases">
        <title>De novo assembly and annotation of 12 fungi associated with fruit tree decline syndrome in Ontario, Canada.</title>
        <authorList>
            <person name="Sulman M."/>
            <person name="Ellouze W."/>
            <person name="Ilyukhin E."/>
        </authorList>
    </citation>
    <scope>NUCLEOTIDE SEQUENCE [LARGE SCALE GENOMIC DNA]</scope>
    <source>
        <strain evidence="3 4">M97-236</strain>
    </source>
</reference>
<feature type="transmembrane region" description="Helical" evidence="2">
    <location>
        <begin position="136"/>
        <end position="155"/>
    </location>
</feature>
<feature type="region of interest" description="Disordered" evidence="1">
    <location>
        <begin position="397"/>
        <end position="416"/>
    </location>
</feature>
<feature type="transmembrane region" description="Helical" evidence="2">
    <location>
        <begin position="162"/>
        <end position="182"/>
    </location>
</feature>
<keyword evidence="2" id="KW-0812">Transmembrane</keyword>
<sequence>MSLHSSYTIAGRYVLQTYLISSVFKTDYFNHPNYYLTTTTMDGLTNPITALAGGTKDVTSAATNTDLPKTLVLAIAIPFMLFNIAGFFDLDLDTIVNFGHFLYGHITDYVKSFRTAILKAYKHCIDKGAIVSGVKIRVPLIVSGFFGLNIIAMLFGEKVADLLALGLSIPCMCCIMLSRFTFRRTSFDLCDALNDMLRNSKTEPDQTVTVQVANAPKTGIVTFIRGLPSDISAADIRRFLETALYTRYQPEIQAQANAASTTQYTEATISQNEPSTNDLDTIDTSSPGLWNGSHVNDAASNPSTSGLPTPASTPPSTPSSTLPTTVQTIQAPSQADYEHQDASTTQSPIPDFSPSLGDDEAHNTPEARVKLAHQAAFFSVPAQARSTQAPVNEVAVSNGYTGVGTDPLDADEFTRH</sequence>
<gene>
    <name evidence="3" type="ORF">SLS59_004449</name>
</gene>
<protein>
    <submittedName>
        <fullName evidence="3">Uncharacterized protein</fullName>
    </submittedName>
</protein>
<proteinExistence type="predicted"/>
<keyword evidence="2" id="KW-1133">Transmembrane helix</keyword>
<keyword evidence="4" id="KW-1185">Reference proteome</keyword>
<organism evidence="3 4">
    <name type="scientific">Nothophoma quercina</name>
    <dbReference type="NCBI Taxonomy" id="749835"/>
    <lineage>
        <taxon>Eukaryota</taxon>
        <taxon>Fungi</taxon>
        <taxon>Dikarya</taxon>
        <taxon>Ascomycota</taxon>
        <taxon>Pezizomycotina</taxon>
        <taxon>Dothideomycetes</taxon>
        <taxon>Pleosporomycetidae</taxon>
        <taxon>Pleosporales</taxon>
        <taxon>Pleosporineae</taxon>
        <taxon>Didymellaceae</taxon>
        <taxon>Nothophoma</taxon>
    </lineage>
</organism>
<evidence type="ECO:0000313" key="4">
    <source>
        <dbReference type="Proteomes" id="UP001521222"/>
    </source>
</evidence>
<comment type="caution">
    <text evidence="3">The sequence shown here is derived from an EMBL/GenBank/DDBJ whole genome shotgun (WGS) entry which is preliminary data.</text>
</comment>
<accession>A0ABR3RFX7</accession>
<evidence type="ECO:0000256" key="1">
    <source>
        <dbReference type="SAM" id="MobiDB-lite"/>
    </source>
</evidence>